<gene>
    <name evidence="6" type="ORF">IAA60_09720</name>
</gene>
<evidence type="ECO:0000313" key="7">
    <source>
        <dbReference type="Proteomes" id="UP000824165"/>
    </source>
</evidence>
<dbReference type="GO" id="GO:0016798">
    <property type="term" value="F:hydrolase activity, acting on glycosyl bonds"/>
    <property type="evidence" value="ECO:0007669"/>
    <property type="project" value="InterPro"/>
</dbReference>
<feature type="region of interest" description="Disordered" evidence="3">
    <location>
        <begin position="172"/>
        <end position="194"/>
    </location>
</feature>
<dbReference type="Gene3D" id="2.60.40.1080">
    <property type="match status" value="1"/>
</dbReference>
<dbReference type="InterPro" id="IPR012334">
    <property type="entry name" value="Pectin_lyas_fold"/>
</dbReference>
<dbReference type="InterPro" id="IPR006626">
    <property type="entry name" value="PbH1"/>
</dbReference>
<feature type="domain" description="SLH" evidence="5">
    <location>
        <begin position="200"/>
        <end position="263"/>
    </location>
</feature>
<dbReference type="SUPFAM" id="SSF49373">
    <property type="entry name" value="Invasin/intimin cell-adhesion fragments"/>
    <property type="match status" value="1"/>
</dbReference>
<dbReference type="PANTHER" id="PTHR36453:SF1">
    <property type="entry name" value="RIGHT HANDED BETA HELIX DOMAIN-CONTAINING PROTEIN"/>
    <property type="match status" value="1"/>
</dbReference>
<accession>A0A9D1KRI9</accession>
<dbReference type="SMART" id="SM00710">
    <property type="entry name" value="PbH1"/>
    <property type="match status" value="5"/>
</dbReference>
<feature type="chain" id="PRO_5039688605" evidence="4">
    <location>
        <begin position="23"/>
        <end position="1356"/>
    </location>
</feature>
<comment type="caution">
    <text evidence="6">The sequence shown here is derived from an EMBL/GenBank/DDBJ whole genome shotgun (WGS) entry which is preliminary data.</text>
</comment>
<dbReference type="InterPro" id="IPR039448">
    <property type="entry name" value="Beta_helix"/>
</dbReference>
<sequence>MKIKTMFMLVLLMLFCGANVFAAENMIENPSFTSDVSGWTARYGAGVSWDENGYSGGCAKVELKGGFSAIAQTVNFKAGKTYDISFYIRLEEGSSTVTVIQNFATGAGGWNYLLSNEPIDENWKKVLITYNCTGYNSKGGEVDGDGTLEFRIGDGQTSLTHYLDDVSVVERPSEDSWDELEPTATPVPTPAPTPLADNGAEEISFSDMNGHWAEYSVKALASNGMINGVGNGEFKPDAEMTRAEFVKLVIEMFRLDPSKYKGAYADIDGSEWYAEDIQTAKDIGLIAAPLTVGGRFRPNEPITREDAAVILNYAAKLKNVGGDGGDDKKTYSDASDISLYAADSVAAASAAGFINGFEDGSFKPKETLTRAQGAVMYLNLANGISRIAIFVDGENGSDSGSGSQGEPLATVQAAKSMASKYSKNMSANMFVFIKGGEYYIDSALEFGPDDSGTNGYNIIYTSWGDEKPVLSGGVHIDGFSLYDADMNIYRAKVDKSLDTRQLFVNGIRATRARSTSGLSNCTTDNGEVGHTTTDTFLAGYKHVEDLEMVYYEQWTNPRCGVASITQNDDGTITLVMDQPGWNAVRNKGGTSVTAPVYYENAIELLDEPGEWYLDTHEGYLYYIPRSFEDMAAADIVAPVTERMITIAGTVDDNVHNLYFDNLEFAYTTWLRPSTNNGHSDAQNNHIRQSGVPIMPESALRVENGRYIKFYDCNFTKLGITAISLFGSVKDCDITGNEFWDISGSAISLGEADTGDSNVWNPQEEKYVIRNNKITNNYIHSIAVDYKSAAAISAGFPKDTLIAHNEIFDAPYSGMHIGYGWDTKETTALENFVVEKNYIHAVMSDRIYDGGGIYLMGATAGTMENPNLVRENYFESIRNYYGALYPDEGTQYWKLTKNVIDLTDTPYWYGNGNNRGESKWLHCWASTIRNMQYVDNYSTTANRTYNGTNSVFEEANVYPDANWPEEAQSIMDEAGLEPEYLARYNDTCQEVTIDQDEYDVRSGETFKIGLSGIGRKKQSAEVDMSHVYFRSRNPEVASVAADGTVTAVSQGQTQIICDILIGDLIKTHEISVTVDDILTEVRLNTRNVRMQEGSDYEIKVTAESKFGRELTPENVTLDIADTSVLSNDGMVVKGESAGETTLKVTVTYDGVTLETEVPVTIYAMGETMEDFGYDFTEELAHPEDWTMDNNVVKAKITNGMSIATPSSFIAYAASEFKDEFFNFDIKINAESGWPSVCFRASDTTSPYSSSSQYMLTFGQGYLELQRFNDGARTVIYGNQSGYESLAGDRVECNFEYGKKYTVKCGARNENGGVRIVAYINDVKVIDYLDTGEDALTEQGYFQVYCRSGNMELTSPTR</sequence>
<organism evidence="6 7">
    <name type="scientific">Candidatus Ornithomonoglobus intestinigallinarum</name>
    <dbReference type="NCBI Taxonomy" id="2840894"/>
    <lineage>
        <taxon>Bacteria</taxon>
        <taxon>Bacillati</taxon>
        <taxon>Bacillota</taxon>
        <taxon>Clostridia</taxon>
        <taxon>Candidatus Ornithomonoglobus</taxon>
    </lineage>
</organism>
<dbReference type="InterPro" id="IPR011050">
    <property type="entry name" value="Pectin_lyase_fold/virulence"/>
</dbReference>
<feature type="domain" description="SLH" evidence="5">
    <location>
        <begin position="328"/>
        <end position="391"/>
    </location>
</feature>
<dbReference type="EMBL" id="DVLU01000104">
    <property type="protein sequence ID" value="HIT86161.1"/>
    <property type="molecule type" value="Genomic_DNA"/>
</dbReference>
<name>A0A9D1KRI9_9FIRM</name>
<feature type="signal peptide" evidence="4">
    <location>
        <begin position="1"/>
        <end position="22"/>
    </location>
</feature>
<reference evidence="6" key="2">
    <citation type="journal article" date="2021" name="PeerJ">
        <title>Extensive microbial diversity within the chicken gut microbiome revealed by metagenomics and culture.</title>
        <authorList>
            <person name="Gilroy R."/>
            <person name="Ravi A."/>
            <person name="Getino M."/>
            <person name="Pursley I."/>
            <person name="Horton D.L."/>
            <person name="Alikhan N.F."/>
            <person name="Baker D."/>
            <person name="Gharbi K."/>
            <person name="Hall N."/>
            <person name="Watson M."/>
            <person name="Adriaenssens E.M."/>
            <person name="Foster-Nyarko E."/>
            <person name="Jarju S."/>
            <person name="Secka A."/>
            <person name="Antonio M."/>
            <person name="Oren A."/>
            <person name="Chaudhuri R.R."/>
            <person name="La Ragione R."/>
            <person name="Hildebrand F."/>
            <person name="Pallen M.J."/>
        </authorList>
    </citation>
    <scope>NUCLEOTIDE SEQUENCE</scope>
    <source>
        <strain evidence="6">CHK181-108</strain>
    </source>
</reference>
<keyword evidence="2" id="KW-0378">Hydrolase</keyword>
<dbReference type="Pfam" id="PF13229">
    <property type="entry name" value="Beta_helix"/>
    <property type="match status" value="1"/>
</dbReference>
<dbReference type="SUPFAM" id="SSF51126">
    <property type="entry name" value="Pectin lyase-like"/>
    <property type="match status" value="1"/>
</dbReference>
<reference evidence="6" key="1">
    <citation type="submission" date="2020-10" db="EMBL/GenBank/DDBJ databases">
        <authorList>
            <person name="Gilroy R."/>
        </authorList>
    </citation>
    <scope>NUCLEOTIDE SEQUENCE</scope>
    <source>
        <strain evidence="6">CHK181-108</strain>
    </source>
</reference>
<evidence type="ECO:0000313" key="6">
    <source>
        <dbReference type="EMBL" id="HIT86161.1"/>
    </source>
</evidence>
<dbReference type="Proteomes" id="UP000824165">
    <property type="component" value="Unassembled WGS sequence"/>
</dbReference>
<evidence type="ECO:0000256" key="2">
    <source>
        <dbReference type="ARBA" id="ARBA00022801"/>
    </source>
</evidence>
<dbReference type="InterPro" id="IPR003305">
    <property type="entry name" value="CenC_carb-bd"/>
</dbReference>
<dbReference type="Pfam" id="PF00395">
    <property type="entry name" value="SLH"/>
    <property type="match status" value="3"/>
</dbReference>
<dbReference type="InterPro" id="IPR048482">
    <property type="entry name" value="GH141_ins"/>
</dbReference>
<dbReference type="SUPFAM" id="SSF49785">
    <property type="entry name" value="Galactose-binding domain-like"/>
    <property type="match status" value="1"/>
</dbReference>
<dbReference type="InterPro" id="IPR001119">
    <property type="entry name" value="SLH_dom"/>
</dbReference>
<keyword evidence="4" id="KW-0732">Signal</keyword>
<dbReference type="PANTHER" id="PTHR36453">
    <property type="entry name" value="SECRETED PROTEIN-RELATED"/>
    <property type="match status" value="1"/>
</dbReference>
<keyword evidence="1" id="KW-0677">Repeat</keyword>
<dbReference type="PROSITE" id="PS51272">
    <property type="entry name" value="SLH"/>
    <property type="match status" value="3"/>
</dbReference>
<evidence type="ECO:0000256" key="1">
    <source>
        <dbReference type="ARBA" id="ARBA00022737"/>
    </source>
</evidence>
<evidence type="ECO:0000259" key="5">
    <source>
        <dbReference type="PROSITE" id="PS51272"/>
    </source>
</evidence>
<dbReference type="InterPro" id="IPR008964">
    <property type="entry name" value="Invasin/intimin_cell_adhesion"/>
</dbReference>
<evidence type="ECO:0000256" key="3">
    <source>
        <dbReference type="SAM" id="MobiDB-lite"/>
    </source>
</evidence>
<dbReference type="Pfam" id="PF02018">
    <property type="entry name" value="CBM_4_9"/>
    <property type="match status" value="1"/>
</dbReference>
<feature type="domain" description="SLH" evidence="5">
    <location>
        <begin position="264"/>
        <end position="325"/>
    </location>
</feature>
<dbReference type="Gene3D" id="2.60.120.260">
    <property type="entry name" value="Galactose-binding domain-like"/>
    <property type="match status" value="1"/>
</dbReference>
<protein>
    <submittedName>
        <fullName evidence="6">S-layer homology domain-containing protein</fullName>
    </submittedName>
</protein>
<dbReference type="Gene3D" id="2.160.20.10">
    <property type="entry name" value="Single-stranded right-handed beta-helix, Pectin lyase-like"/>
    <property type="match status" value="2"/>
</dbReference>
<proteinExistence type="predicted"/>
<evidence type="ECO:0000256" key="4">
    <source>
        <dbReference type="SAM" id="SignalP"/>
    </source>
</evidence>
<dbReference type="InterPro" id="IPR008979">
    <property type="entry name" value="Galactose-bd-like_sf"/>
</dbReference>
<dbReference type="Pfam" id="PF21231">
    <property type="entry name" value="GH141_M"/>
    <property type="match status" value="1"/>
</dbReference>